<sequence length="45" mass="4897">MAIDLSIPEQIFRSQLAFAQVKDAETMVLAALQEASNLGYQIGTL</sequence>
<name>A0A8J6XJN2_9CYAN</name>
<proteinExistence type="predicted"/>
<evidence type="ECO:0000313" key="2">
    <source>
        <dbReference type="Proteomes" id="UP000629098"/>
    </source>
</evidence>
<dbReference type="EMBL" id="JACXAE010000085">
    <property type="protein sequence ID" value="MBD2775763.1"/>
    <property type="molecule type" value="Genomic_DNA"/>
</dbReference>
<evidence type="ECO:0000313" key="1">
    <source>
        <dbReference type="EMBL" id="MBD2775763.1"/>
    </source>
</evidence>
<gene>
    <name evidence="1" type="ORF">ICL16_27820</name>
</gene>
<protein>
    <submittedName>
        <fullName evidence="1">Uncharacterized protein</fullName>
    </submittedName>
</protein>
<keyword evidence="2" id="KW-1185">Reference proteome</keyword>
<dbReference type="RefSeq" id="WP_190834641.1">
    <property type="nucleotide sequence ID" value="NZ_CAWPPI010000085.1"/>
</dbReference>
<reference evidence="1" key="1">
    <citation type="submission" date="2020-09" db="EMBL/GenBank/DDBJ databases">
        <title>Iningainema tapete sp. nov. (Scytonemataceae, Cyanobacteria) from greenhouses in central Florida (USA) produces two types of nodularin with biosynthetic potential for microcystin-LR and anabaenopeptins.</title>
        <authorList>
            <person name="Berthold D.E."/>
            <person name="Lefler F.W."/>
            <person name="Huang I.-S."/>
            <person name="Abdulla H."/>
            <person name="Zimba P.V."/>
            <person name="Laughinghouse H.D. IV."/>
        </authorList>
    </citation>
    <scope>NUCLEOTIDE SEQUENCE</scope>
    <source>
        <strain evidence="1">BLCCT55</strain>
    </source>
</reference>
<dbReference type="AlphaFoldDB" id="A0A8J6XJN2"/>
<comment type="caution">
    <text evidence="1">The sequence shown here is derived from an EMBL/GenBank/DDBJ whole genome shotgun (WGS) entry which is preliminary data.</text>
</comment>
<dbReference type="Proteomes" id="UP000629098">
    <property type="component" value="Unassembled WGS sequence"/>
</dbReference>
<accession>A0A8J6XJN2</accession>
<organism evidence="1 2">
    <name type="scientific">Iningainema tapete BLCC-T55</name>
    <dbReference type="NCBI Taxonomy" id="2748662"/>
    <lineage>
        <taxon>Bacteria</taxon>
        <taxon>Bacillati</taxon>
        <taxon>Cyanobacteriota</taxon>
        <taxon>Cyanophyceae</taxon>
        <taxon>Nostocales</taxon>
        <taxon>Scytonemataceae</taxon>
        <taxon>Iningainema tapete</taxon>
    </lineage>
</organism>